<dbReference type="CDD" id="cd05247">
    <property type="entry name" value="UDP_G4E_1_SDR_e"/>
    <property type="match status" value="1"/>
</dbReference>
<proteinExistence type="inferred from homology"/>
<evidence type="ECO:0000256" key="6">
    <source>
        <dbReference type="ARBA" id="ARBA00018569"/>
    </source>
</evidence>
<dbReference type="EC" id="5.1.3.2" evidence="5 9"/>
<sequence>MKILVTGGLGFIGSHTVVELQQKGYEVVIVDDLSNSSIEVLDGIEGITKVRPLFVELDLRDGAGVSKLFADYKDITGVIHFAASKAVGESVEKPLMYYENNIVPLLNLLKELDKKEKSHFIFSSSCTVYGQAAVMPITEKAPLQKAMSPYGNTKQIGEDIITDVTRVSNISAVLLRYFNPIGAHASTLIGELPNGVPQNLIPFITQTAIGLRQELSVFGDDYDTPDGTCIRDYIHVVDLAKAHVTALDRLIKEENLDKVEVFNVGTGKGSSVMEIIQAFEKVSGVKLPYKIVARRDGDITQAYASTSKANEVLGWKTELSLEEALDSAWKWEQKVSNR</sequence>
<dbReference type="GO" id="GO:0003978">
    <property type="term" value="F:UDP-glucose 4-epimerase activity"/>
    <property type="evidence" value="ECO:0007669"/>
    <property type="project" value="UniProtKB-UniRule"/>
</dbReference>
<comment type="pathway">
    <text evidence="3 9">Carbohydrate metabolism; galactose metabolism.</text>
</comment>
<keyword evidence="8 9" id="KW-0413">Isomerase</keyword>
<evidence type="ECO:0000256" key="4">
    <source>
        <dbReference type="ARBA" id="ARBA00007637"/>
    </source>
</evidence>
<organism evidence="11 12">
    <name type="scientific">Myroides profundi</name>
    <dbReference type="NCBI Taxonomy" id="480520"/>
    <lineage>
        <taxon>Bacteria</taxon>
        <taxon>Pseudomonadati</taxon>
        <taxon>Bacteroidota</taxon>
        <taxon>Flavobacteriia</taxon>
        <taxon>Flavobacteriales</taxon>
        <taxon>Flavobacteriaceae</taxon>
        <taxon>Myroides</taxon>
    </lineage>
</organism>
<evidence type="ECO:0000256" key="7">
    <source>
        <dbReference type="ARBA" id="ARBA00023027"/>
    </source>
</evidence>
<dbReference type="PANTHER" id="PTHR43725">
    <property type="entry name" value="UDP-GLUCOSE 4-EPIMERASE"/>
    <property type="match status" value="1"/>
</dbReference>
<dbReference type="GO" id="GO:0006012">
    <property type="term" value="P:galactose metabolic process"/>
    <property type="evidence" value="ECO:0007669"/>
    <property type="project" value="InterPro"/>
</dbReference>
<comment type="cofactor">
    <cofactor evidence="2 9">
        <name>NAD(+)</name>
        <dbReference type="ChEBI" id="CHEBI:57540"/>
    </cofactor>
</comment>
<dbReference type="Pfam" id="PF16363">
    <property type="entry name" value="GDP_Man_Dehyd"/>
    <property type="match status" value="1"/>
</dbReference>
<evidence type="ECO:0000313" key="12">
    <source>
        <dbReference type="Proteomes" id="UP000183496"/>
    </source>
</evidence>
<dbReference type="KEGG" id="mpw:MPR_2120"/>
<gene>
    <name evidence="11" type="ORF">SAMN04488089_12422</name>
</gene>
<feature type="domain" description="NAD(P)-binding" evidence="10">
    <location>
        <begin position="4"/>
        <end position="325"/>
    </location>
</feature>
<dbReference type="NCBIfam" id="TIGR01179">
    <property type="entry name" value="galE"/>
    <property type="match status" value="1"/>
</dbReference>
<evidence type="ECO:0000256" key="2">
    <source>
        <dbReference type="ARBA" id="ARBA00001911"/>
    </source>
</evidence>
<comment type="catalytic activity">
    <reaction evidence="1 9">
        <text>UDP-alpha-D-glucose = UDP-alpha-D-galactose</text>
        <dbReference type="Rhea" id="RHEA:22168"/>
        <dbReference type="ChEBI" id="CHEBI:58885"/>
        <dbReference type="ChEBI" id="CHEBI:66914"/>
        <dbReference type="EC" id="5.1.3.2"/>
    </reaction>
</comment>
<dbReference type="EMBL" id="FOFY01000024">
    <property type="protein sequence ID" value="SER65779.1"/>
    <property type="molecule type" value="Genomic_DNA"/>
</dbReference>
<dbReference type="PANTHER" id="PTHR43725:SF47">
    <property type="entry name" value="UDP-GLUCOSE 4-EPIMERASE"/>
    <property type="match status" value="1"/>
</dbReference>
<dbReference type="Gene3D" id="3.40.50.720">
    <property type="entry name" value="NAD(P)-binding Rossmann-like Domain"/>
    <property type="match status" value="1"/>
</dbReference>
<dbReference type="InterPro" id="IPR036291">
    <property type="entry name" value="NAD(P)-bd_dom_sf"/>
</dbReference>
<keyword evidence="9" id="KW-0119">Carbohydrate metabolism</keyword>
<evidence type="ECO:0000256" key="9">
    <source>
        <dbReference type="RuleBase" id="RU366046"/>
    </source>
</evidence>
<reference evidence="11 12" key="1">
    <citation type="submission" date="2016-10" db="EMBL/GenBank/DDBJ databases">
        <authorList>
            <person name="Varghese N."/>
            <person name="Submissions S."/>
        </authorList>
    </citation>
    <scope>NUCLEOTIDE SEQUENCE [LARGE SCALE GENOMIC DNA]</scope>
    <source>
        <strain evidence="12">DSM 19823 / KCTC 23066 / CCTCC M 208030 / D25</strain>
    </source>
</reference>
<accession>A0AAJ4W728</accession>
<dbReference type="RefSeq" id="WP_041892354.1">
    <property type="nucleotide sequence ID" value="NZ_CP010817.1"/>
</dbReference>
<comment type="caution">
    <text evidence="11">The sequence shown here is derived from an EMBL/GenBank/DDBJ whole genome shotgun (WGS) entry which is preliminary data.</text>
</comment>
<dbReference type="Gene3D" id="3.90.25.10">
    <property type="entry name" value="UDP-galactose 4-epimerase, domain 1"/>
    <property type="match status" value="1"/>
</dbReference>
<evidence type="ECO:0000256" key="1">
    <source>
        <dbReference type="ARBA" id="ARBA00000083"/>
    </source>
</evidence>
<evidence type="ECO:0000256" key="5">
    <source>
        <dbReference type="ARBA" id="ARBA00013189"/>
    </source>
</evidence>
<keyword evidence="7 9" id="KW-0520">NAD</keyword>
<dbReference type="AlphaFoldDB" id="A0AAJ4W728"/>
<evidence type="ECO:0000313" key="11">
    <source>
        <dbReference type="EMBL" id="SER65779.1"/>
    </source>
</evidence>
<dbReference type="GO" id="GO:0005829">
    <property type="term" value="C:cytosol"/>
    <property type="evidence" value="ECO:0007669"/>
    <property type="project" value="TreeGrafter"/>
</dbReference>
<dbReference type="InterPro" id="IPR005886">
    <property type="entry name" value="UDP_G4E"/>
</dbReference>
<dbReference type="PRINTS" id="PR01713">
    <property type="entry name" value="NUCEPIMERASE"/>
</dbReference>
<comment type="subunit">
    <text evidence="9">Homodimer.</text>
</comment>
<keyword evidence="12" id="KW-1185">Reference proteome</keyword>
<dbReference type="SUPFAM" id="SSF51735">
    <property type="entry name" value="NAD(P)-binding Rossmann-fold domains"/>
    <property type="match status" value="1"/>
</dbReference>
<dbReference type="InterPro" id="IPR016040">
    <property type="entry name" value="NAD(P)-bd_dom"/>
</dbReference>
<evidence type="ECO:0000259" key="10">
    <source>
        <dbReference type="Pfam" id="PF16363"/>
    </source>
</evidence>
<evidence type="ECO:0000256" key="8">
    <source>
        <dbReference type="ARBA" id="ARBA00023235"/>
    </source>
</evidence>
<comment type="similarity">
    <text evidence="4 9">Belongs to the NAD(P)-dependent epimerase/dehydratase family.</text>
</comment>
<protein>
    <recommendedName>
        <fullName evidence="6 9">UDP-glucose 4-epimerase</fullName>
        <ecNumber evidence="5 9">5.1.3.2</ecNumber>
    </recommendedName>
</protein>
<dbReference type="Proteomes" id="UP000183496">
    <property type="component" value="Unassembled WGS sequence"/>
</dbReference>
<evidence type="ECO:0000256" key="3">
    <source>
        <dbReference type="ARBA" id="ARBA00004947"/>
    </source>
</evidence>
<name>A0AAJ4W728_MYRPR</name>